<keyword evidence="3" id="KW-1185">Reference proteome</keyword>
<dbReference type="EMBL" id="BGPR01252526">
    <property type="protein sequence ID" value="GBM46618.1"/>
    <property type="molecule type" value="Genomic_DNA"/>
</dbReference>
<sequence length="27" mass="3119">MRSGRIRLRRAGEAGSLPAEEERHRVQ</sequence>
<comment type="caution">
    <text evidence="2">The sequence shown here is derived from an EMBL/GenBank/DDBJ whole genome shotgun (WGS) entry which is preliminary data.</text>
</comment>
<gene>
    <name evidence="2" type="ORF">AVEN_218947_1</name>
</gene>
<proteinExistence type="predicted"/>
<reference evidence="2 3" key="1">
    <citation type="journal article" date="2019" name="Sci. Rep.">
        <title>Orb-weaving spider Araneus ventricosus genome elucidates the spidroin gene catalogue.</title>
        <authorList>
            <person name="Kono N."/>
            <person name="Nakamura H."/>
            <person name="Ohtoshi R."/>
            <person name="Moran D.A.P."/>
            <person name="Shinohara A."/>
            <person name="Yoshida Y."/>
            <person name="Fujiwara M."/>
            <person name="Mori M."/>
            <person name="Tomita M."/>
            <person name="Arakawa K."/>
        </authorList>
    </citation>
    <scope>NUCLEOTIDE SEQUENCE [LARGE SCALE GENOMIC DNA]</scope>
</reference>
<evidence type="ECO:0000256" key="1">
    <source>
        <dbReference type="SAM" id="MobiDB-lite"/>
    </source>
</evidence>
<evidence type="ECO:0000313" key="2">
    <source>
        <dbReference type="EMBL" id="GBM46618.1"/>
    </source>
</evidence>
<evidence type="ECO:0000313" key="3">
    <source>
        <dbReference type="Proteomes" id="UP000499080"/>
    </source>
</evidence>
<organism evidence="2 3">
    <name type="scientific">Araneus ventricosus</name>
    <name type="common">Orbweaver spider</name>
    <name type="synonym">Epeira ventricosa</name>
    <dbReference type="NCBI Taxonomy" id="182803"/>
    <lineage>
        <taxon>Eukaryota</taxon>
        <taxon>Metazoa</taxon>
        <taxon>Ecdysozoa</taxon>
        <taxon>Arthropoda</taxon>
        <taxon>Chelicerata</taxon>
        <taxon>Arachnida</taxon>
        <taxon>Araneae</taxon>
        <taxon>Araneomorphae</taxon>
        <taxon>Entelegynae</taxon>
        <taxon>Araneoidea</taxon>
        <taxon>Araneidae</taxon>
        <taxon>Araneus</taxon>
    </lineage>
</organism>
<dbReference type="Proteomes" id="UP000499080">
    <property type="component" value="Unassembled WGS sequence"/>
</dbReference>
<dbReference type="AlphaFoldDB" id="A0A4Y2G1T5"/>
<name>A0A4Y2G1T5_ARAVE</name>
<protein>
    <submittedName>
        <fullName evidence="2">Uncharacterized protein</fullName>
    </submittedName>
</protein>
<feature type="non-terminal residue" evidence="2">
    <location>
        <position position="27"/>
    </location>
</feature>
<accession>A0A4Y2G1T5</accession>
<feature type="region of interest" description="Disordered" evidence="1">
    <location>
        <begin position="1"/>
        <end position="27"/>
    </location>
</feature>